<accession>A0ABX1J0C2</accession>
<evidence type="ECO:0000313" key="4">
    <source>
        <dbReference type="Proteomes" id="UP000715441"/>
    </source>
</evidence>
<dbReference type="RefSeq" id="WP_168513923.1">
    <property type="nucleotide sequence ID" value="NZ_JAAXLS010000004.1"/>
</dbReference>
<feature type="compositionally biased region" description="Acidic residues" evidence="1">
    <location>
        <begin position="60"/>
        <end position="83"/>
    </location>
</feature>
<dbReference type="EMBL" id="JAAXLS010000004">
    <property type="protein sequence ID" value="NKQ53223.1"/>
    <property type="molecule type" value="Genomic_DNA"/>
</dbReference>
<sequence>MLISLFACVSAALLALCIVFTDPWYGYGAVAASLIGVAIYFVDKVLRRRKAAEPAVESGETGETEQTESEEDEPAAEEPEETLNVEIVHDSGDVVVATIPGRRRYHTLDCELLRGEDFEEITETEARAEGFTACTACAHAAGKRVRIA</sequence>
<evidence type="ECO:0000256" key="1">
    <source>
        <dbReference type="SAM" id="MobiDB-lite"/>
    </source>
</evidence>
<keyword evidence="2" id="KW-1133">Transmembrane helix</keyword>
<feature type="transmembrane region" description="Helical" evidence="2">
    <location>
        <begin position="24"/>
        <end position="42"/>
    </location>
</feature>
<dbReference type="Proteomes" id="UP000715441">
    <property type="component" value="Unassembled WGS sequence"/>
</dbReference>
<organism evidence="3 4">
    <name type="scientific">Amycolatopsis acididurans</name>
    <dbReference type="NCBI Taxonomy" id="2724524"/>
    <lineage>
        <taxon>Bacteria</taxon>
        <taxon>Bacillati</taxon>
        <taxon>Actinomycetota</taxon>
        <taxon>Actinomycetes</taxon>
        <taxon>Pseudonocardiales</taxon>
        <taxon>Pseudonocardiaceae</taxon>
        <taxon>Amycolatopsis</taxon>
    </lineage>
</organism>
<protein>
    <submittedName>
        <fullName evidence="3">Uncharacterized protein</fullName>
    </submittedName>
</protein>
<name>A0ABX1J0C2_9PSEU</name>
<evidence type="ECO:0000256" key="2">
    <source>
        <dbReference type="SAM" id="Phobius"/>
    </source>
</evidence>
<proteinExistence type="predicted"/>
<comment type="caution">
    <text evidence="3">The sequence shown here is derived from an EMBL/GenBank/DDBJ whole genome shotgun (WGS) entry which is preliminary data.</text>
</comment>
<feature type="region of interest" description="Disordered" evidence="1">
    <location>
        <begin position="52"/>
        <end position="83"/>
    </location>
</feature>
<keyword evidence="2" id="KW-0472">Membrane</keyword>
<keyword evidence="2" id="KW-0812">Transmembrane</keyword>
<gene>
    <name evidence="3" type="ORF">HFP15_10045</name>
</gene>
<evidence type="ECO:0000313" key="3">
    <source>
        <dbReference type="EMBL" id="NKQ53223.1"/>
    </source>
</evidence>
<keyword evidence="4" id="KW-1185">Reference proteome</keyword>
<reference evidence="3 4" key="1">
    <citation type="submission" date="2020-04" db="EMBL/GenBank/DDBJ databases">
        <title>Novel species.</title>
        <authorList>
            <person name="Teo W.F.A."/>
            <person name="Lipun K."/>
            <person name="Srisuk N."/>
            <person name="Duangmal K."/>
        </authorList>
    </citation>
    <scope>NUCLEOTIDE SEQUENCE [LARGE SCALE GENOMIC DNA]</scope>
    <source>
        <strain evidence="3 4">K13G38</strain>
    </source>
</reference>